<name>A0AAN9XYB0_9HEMI</name>
<accession>A0AAN9XYB0</accession>
<reference evidence="1 2" key="1">
    <citation type="submission" date="2024-03" db="EMBL/GenBank/DDBJ databases">
        <title>Adaptation during the transition from Ophiocordyceps entomopathogen to insect associate is accompanied by gene loss and intensified selection.</title>
        <authorList>
            <person name="Ward C.M."/>
            <person name="Onetto C.A."/>
            <person name="Borneman A.R."/>
        </authorList>
    </citation>
    <scope>NUCLEOTIDE SEQUENCE [LARGE SCALE GENOMIC DNA]</scope>
    <source>
        <strain evidence="1">AWRI1</strain>
        <tissue evidence="1">Single Adult Female</tissue>
    </source>
</reference>
<keyword evidence="2" id="KW-1185">Reference proteome</keyword>
<protein>
    <submittedName>
        <fullName evidence="1">Uncharacterized protein</fullName>
    </submittedName>
</protein>
<evidence type="ECO:0000313" key="1">
    <source>
        <dbReference type="EMBL" id="KAK7571826.1"/>
    </source>
</evidence>
<dbReference type="Proteomes" id="UP001367676">
    <property type="component" value="Unassembled WGS sequence"/>
</dbReference>
<proteinExistence type="predicted"/>
<dbReference type="AlphaFoldDB" id="A0AAN9XYB0"/>
<comment type="caution">
    <text evidence="1">The sequence shown here is derived from an EMBL/GenBank/DDBJ whole genome shotgun (WGS) entry which is preliminary data.</text>
</comment>
<dbReference type="EMBL" id="JBBCAQ010000038">
    <property type="protein sequence ID" value="KAK7571826.1"/>
    <property type="molecule type" value="Genomic_DNA"/>
</dbReference>
<evidence type="ECO:0000313" key="2">
    <source>
        <dbReference type="Proteomes" id="UP001367676"/>
    </source>
</evidence>
<organism evidence="1 2">
    <name type="scientific">Parthenolecanium corni</name>
    <dbReference type="NCBI Taxonomy" id="536013"/>
    <lineage>
        <taxon>Eukaryota</taxon>
        <taxon>Metazoa</taxon>
        <taxon>Ecdysozoa</taxon>
        <taxon>Arthropoda</taxon>
        <taxon>Hexapoda</taxon>
        <taxon>Insecta</taxon>
        <taxon>Pterygota</taxon>
        <taxon>Neoptera</taxon>
        <taxon>Paraneoptera</taxon>
        <taxon>Hemiptera</taxon>
        <taxon>Sternorrhyncha</taxon>
        <taxon>Coccoidea</taxon>
        <taxon>Coccidae</taxon>
        <taxon>Parthenolecanium</taxon>
    </lineage>
</organism>
<sequence>MNSCFPPLATLNIGDNVNDDKAKRKNTLWNSNSNMRKLSLTKSKDKMSNNSGIGDNSSNGKIEVLQDLDLYYIKQIAHNMKLFLYEFYLLAKFCGSTSSSFPVTPAGNFGASYPMESTS</sequence>
<gene>
    <name evidence="1" type="ORF">V9T40_014298</name>
</gene>